<feature type="transmembrane region" description="Helical" evidence="4">
    <location>
        <begin position="105"/>
        <end position="122"/>
    </location>
</feature>
<keyword evidence="4" id="KW-1133">Transmembrane helix</keyword>
<reference evidence="7" key="1">
    <citation type="journal article" date="2019" name="Int. J. Syst. Evol. Microbiol.">
        <title>The Global Catalogue of Microorganisms (GCM) 10K type strain sequencing project: providing services to taxonomists for standard genome sequencing and annotation.</title>
        <authorList>
            <consortium name="The Broad Institute Genomics Platform"/>
            <consortium name="The Broad Institute Genome Sequencing Center for Infectious Disease"/>
            <person name="Wu L."/>
            <person name="Ma J."/>
        </authorList>
    </citation>
    <scope>NUCLEOTIDE SEQUENCE [LARGE SCALE GENOMIC DNA]</scope>
    <source>
        <strain evidence="7">CGMCC 1.10992</strain>
    </source>
</reference>
<keyword evidence="4" id="KW-0812">Transmembrane</keyword>
<feature type="transmembrane region" description="Helical" evidence="4">
    <location>
        <begin position="80"/>
        <end position="99"/>
    </location>
</feature>
<dbReference type="SMART" id="SM00267">
    <property type="entry name" value="GGDEF"/>
    <property type="match status" value="1"/>
</dbReference>
<evidence type="ECO:0000313" key="7">
    <source>
        <dbReference type="Proteomes" id="UP001597380"/>
    </source>
</evidence>
<feature type="transmembrane region" description="Helical" evidence="4">
    <location>
        <begin position="49"/>
        <end position="68"/>
    </location>
</feature>
<evidence type="ECO:0000256" key="3">
    <source>
        <dbReference type="SAM" id="Coils"/>
    </source>
</evidence>
<dbReference type="EC" id="2.7.7.65" evidence="1"/>
<evidence type="ECO:0000256" key="2">
    <source>
        <dbReference type="ARBA" id="ARBA00034247"/>
    </source>
</evidence>
<evidence type="ECO:0000259" key="5">
    <source>
        <dbReference type="PROSITE" id="PS50887"/>
    </source>
</evidence>
<feature type="transmembrane region" description="Helical" evidence="4">
    <location>
        <begin position="20"/>
        <end position="43"/>
    </location>
</feature>
<keyword evidence="3" id="KW-0175">Coiled coil</keyword>
<feature type="domain" description="GGDEF" evidence="5">
    <location>
        <begin position="248"/>
        <end position="380"/>
    </location>
</feature>
<keyword evidence="7" id="KW-1185">Reference proteome</keyword>
<dbReference type="NCBIfam" id="TIGR00254">
    <property type="entry name" value="GGDEF"/>
    <property type="match status" value="1"/>
</dbReference>
<feature type="transmembrane region" description="Helical" evidence="4">
    <location>
        <begin position="159"/>
        <end position="179"/>
    </location>
</feature>
<dbReference type="Pfam" id="PF00990">
    <property type="entry name" value="GGDEF"/>
    <property type="match status" value="1"/>
</dbReference>
<dbReference type="InterPro" id="IPR043128">
    <property type="entry name" value="Rev_trsase/Diguanyl_cyclase"/>
</dbReference>
<dbReference type="SUPFAM" id="SSF55073">
    <property type="entry name" value="Nucleotide cyclase"/>
    <property type="match status" value="1"/>
</dbReference>
<dbReference type="RefSeq" id="WP_345340367.1">
    <property type="nucleotide sequence ID" value="NZ_BAABLI010000014.1"/>
</dbReference>
<dbReference type="Proteomes" id="UP001597380">
    <property type="component" value="Unassembled WGS sequence"/>
</dbReference>
<evidence type="ECO:0000256" key="1">
    <source>
        <dbReference type="ARBA" id="ARBA00012528"/>
    </source>
</evidence>
<sequence length="396" mass="44853">MTRFSIFPAGNKQRALTERFLLSASAYVVGISLAWIATAFELAEISTPVLVWSTGIISFFIVGMYFLYRFGANNNIEDSVLTRLQMLAAIGWSSFFIFHTQELRGAFLMVYLFITMFSFFTLNRAQTVLIAFLIAAAYGWVILFDWVRQTPGFNLQVNLLQWVILSAVLVWLCAIAGYMTHVREKVRKSSIKIQQQNALIKEANQELEQALAKMELMANTDELTGIGNRHYFRQQAHSMVKQQYVDENSFAVCLVDVDHFKCINDQYGHHKGDRALKQIARELRVALPDETILARFGGEEFVVLLPNAALKSTMEQCEKMRTSIEQYRFSELELSAPLTVSIGATLFCSGDNLDSALRRADQSLYKAKEAGRNKCAYDFSLDPSLKQDLNLDSSIT</sequence>
<evidence type="ECO:0000256" key="4">
    <source>
        <dbReference type="SAM" id="Phobius"/>
    </source>
</evidence>
<dbReference type="InterPro" id="IPR000160">
    <property type="entry name" value="GGDEF_dom"/>
</dbReference>
<comment type="caution">
    <text evidence="6">The sequence shown here is derived from an EMBL/GenBank/DDBJ whole genome shotgun (WGS) entry which is preliminary data.</text>
</comment>
<keyword evidence="4" id="KW-0472">Membrane</keyword>
<dbReference type="Gene3D" id="3.30.70.270">
    <property type="match status" value="1"/>
</dbReference>
<dbReference type="PANTHER" id="PTHR45138:SF9">
    <property type="entry name" value="DIGUANYLATE CYCLASE DGCM-RELATED"/>
    <property type="match status" value="1"/>
</dbReference>
<dbReference type="CDD" id="cd01949">
    <property type="entry name" value="GGDEF"/>
    <property type="match status" value="1"/>
</dbReference>
<proteinExistence type="predicted"/>
<feature type="transmembrane region" description="Helical" evidence="4">
    <location>
        <begin position="129"/>
        <end position="147"/>
    </location>
</feature>
<dbReference type="InterPro" id="IPR050469">
    <property type="entry name" value="Diguanylate_Cyclase"/>
</dbReference>
<accession>A0ABW4XLB7</accession>
<dbReference type="InterPro" id="IPR029787">
    <property type="entry name" value="Nucleotide_cyclase"/>
</dbReference>
<organism evidence="6 7">
    <name type="scientific">Corallincola platygyrae</name>
    <dbReference type="NCBI Taxonomy" id="1193278"/>
    <lineage>
        <taxon>Bacteria</taxon>
        <taxon>Pseudomonadati</taxon>
        <taxon>Pseudomonadota</taxon>
        <taxon>Gammaproteobacteria</taxon>
        <taxon>Alteromonadales</taxon>
        <taxon>Psychromonadaceae</taxon>
        <taxon>Corallincola</taxon>
    </lineage>
</organism>
<gene>
    <name evidence="6" type="ORF">ACFSJ3_06135</name>
</gene>
<dbReference type="PROSITE" id="PS50887">
    <property type="entry name" value="GGDEF"/>
    <property type="match status" value="1"/>
</dbReference>
<protein>
    <recommendedName>
        <fullName evidence="1">diguanylate cyclase</fullName>
        <ecNumber evidence="1">2.7.7.65</ecNumber>
    </recommendedName>
</protein>
<feature type="coiled-coil region" evidence="3">
    <location>
        <begin position="186"/>
        <end position="220"/>
    </location>
</feature>
<comment type="catalytic activity">
    <reaction evidence="2">
        <text>2 GTP = 3',3'-c-di-GMP + 2 diphosphate</text>
        <dbReference type="Rhea" id="RHEA:24898"/>
        <dbReference type="ChEBI" id="CHEBI:33019"/>
        <dbReference type="ChEBI" id="CHEBI:37565"/>
        <dbReference type="ChEBI" id="CHEBI:58805"/>
        <dbReference type="EC" id="2.7.7.65"/>
    </reaction>
</comment>
<name>A0ABW4XLB7_9GAMM</name>
<evidence type="ECO:0000313" key="6">
    <source>
        <dbReference type="EMBL" id="MFD2095560.1"/>
    </source>
</evidence>
<dbReference type="PANTHER" id="PTHR45138">
    <property type="entry name" value="REGULATORY COMPONENTS OF SENSORY TRANSDUCTION SYSTEM"/>
    <property type="match status" value="1"/>
</dbReference>
<dbReference type="EMBL" id="JBHUHT010000009">
    <property type="protein sequence ID" value="MFD2095560.1"/>
    <property type="molecule type" value="Genomic_DNA"/>
</dbReference>